<gene>
    <name evidence="1" type="ORF">MNBD_GAMMA10-2447</name>
</gene>
<evidence type="ECO:0000313" key="1">
    <source>
        <dbReference type="EMBL" id="VAW72530.1"/>
    </source>
</evidence>
<sequence length="184" mass="20577">MNAVLRIFSILLLSFFASFQSFAKPMPSAFSELIAKSDLIAIVDVFEISARGKSMPASASARVIERISGAAEKDTITLHWEGIAIYELGQWVVFLKKEDEAYRATYGARSFWKIEQAIIDNAECCSAFVVLRPPIDSLRIDPSLVSSYPVYMNDVPEKSRPLMTKGVSISNLKNYIKNTIKKDK</sequence>
<protein>
    <submittedName>
        <fullName evidence="1">Uncharacterized protein</fullName>
    </submittedName>
</protein>
<dbReference type="AlphaFoldDB" id="A0A3B0Y6R8"/>
<organism evidence="1">
    <name type="scientific">hydrothermal vent metagenome</name>
    <dbReference type="NCBI Taxonomy" id="652676"/>
    <lineage>
        <taxon>unclassified sequences</taxon>
        <taxon>metagenomes</taxon>
        <taxon>ecological metagenomes</taxon>
    </lineage>
</organism>
<dbReference type="EMBL" id="UOFJ01000670">
    <property type="protein sequence ID" value="VAW72530.1"/>
    <property type="molecule type" value="Genomic_DNA"/>
</dbReference>
<accession>A0A3B0Y6R8</accession>
<proteinExistence type="predicted"/>
<reference evidence="1" key="1">
    <citation type="submission" date="2018-06" db="EMBL/GenBank/DDBJ databases">
        <authorList>
            <person name="Zhirakovskaya E."/>
        </authorList>
    </citation>
    <scope>NUCLEOTIDE SEQUENCE</scope>
</reference>
<name>A0A3B0Y6R8_9ZZZZ</name>